<keyword evidence="3" id="KW-0227">DNA damage</keyword>
<dbReference type="PROSITE" id="PS51198">
    <property type="entry name" value="UVRD_HELICASE_ATP_BIND"/>
    <property type="match status" value="1"/>
</dbReference>
<dbReference type="Gene3D" id="3.90.320.10">
    <property type="match status" value="1"/>
</dbReference>
<dbReference type="PROSITE" id="PS51217">
    <property type="entry name" value="UVRD_HELICASE_CTER"/>
    <property type="match status" value="1"/>
</dbReference>
<dbReference type="Gene3D" id="1.10.3170.10">
    <property type="entry name" value="Recbcd, chain B, domain 2"/>
    <property type="match status" value="1"/>
</dbReference>
<protein>
    <recommendedName>
        <fullName evidence="12">DNA 3'-5' helicase</fullName>
        <ecNumber evidence="12">5.6.2.4</ecNumber>
    </recommendedName>
</protein>
<evidence type="ECO:0000256" key="9">
    <source>
        <dbReference type="ARBA" id="ARBA00023204"/>
    </source>
</evidence>
<dbReference type="EMBL" id="AP018042">
    <property type="protein sequence ID" value="BAX78929.1"/>
    <property type="molecule type" value="Genomic_DNA"/>
</dbReference>
<dbReference type="KEGG" id="mbas:ALGA_0536"/>
<evidence type="ECO:0000256" key="7">
    <source>
        <dbReference type="ARBA" id="ARBA00022840"/>
    </source>
</evidence>
<keyword evidence="4 14" id="KW-0378">Hydrolase</keyword>
<evidence type="ECO:0000259" key="16">
    <source>
        <dbReference type="PROSITE" id="PS51217"/>
    </source>
</evidence>
<dbReference type="Pfam" id="PF00580">
    <property type="entry name" value="UvrD-helicase"/>
    <property type="match status" value="1"/>
</dbReference>
<evidence type="ECO:0000256" key="3">
    <source>
        <dbReference type="ARBA" id="ARBA00022763"/>
    </source>
</evidence>
<accession>A0A1Y1CEZ6</accession>
<dbReference type="GO" id="GO:0004527">
    <property type="term" value="F:exonuclease activity"/>
    <property type="evidence" value="ECO:0007669"/>
    <property type="project" value="UniProtKB-KW"/>
</dbReference>
<keyword evidence="10" id="KW-0413">Isomerase</keyword>
<dbReference type="InterPro" id="IPR014016">
    <property type="entry name" value="UvrD-like_ATP-bd"/>
</dbReference>
<keyword evidence="8" id="KW-0238">DNA-binding</keyword>
<keyword evidence="9" id="KW-0234">DNA repair</keyword>
<dbReference type="GO" id="GO:0043138">
    <property type="term" value="F:3'-5' DNA helicase activity"/>
    <property type="evidence" value="ECO:0007669"/>
    <property type="project" value="UniProtKB-EC"/>
</dbReference>
<sequence length="1087" mass="125103">MSELSIYRASAGSGKTYTLTKEYLNLVFEDPLNYKSILAVTFTNKATDEMKSRIVKEIYLLSQSDDSPYAKELCEKHNLNSKELILRAKEILNRLLHDYSRFSVTTIDSFFQKVVRSFTREIGLQMGYNIELDQRRVLNEVADLLFNDVDKDPQLRSWLTDFAESKIREGKNWNFKQEILEVGNEVFKEDFKNFSDKLIDKLADKKFLSSYRKTLKEIKDEFETFFNKVGEETRGILAQHGLDVTEFAYGKSGVAGYLSGLGNGGKMDPGIRARSAVDTPEKWTTGKASTSTKQAVGEACSAGLNDLLKKAVNHYDEQSMLYKSTDKTLSYIYTLGILTDLSKKVQQYSESENIFLLSDASRLLRSIIGDNDTPFIYEKIGNVYKHFMIDEFQDTSSMQWESFRPLVTNSLAEDKHSLVVGDVKQSIYRWRNGDWKILSEQLDEDFKGFGVNGMTLNYNWRSSKNVINFNNALFALGAQALQNDYNASIPPEISEGLKEEQEKIIGAYQDVYQHFPGNKEKSPGYVKANFIEKETDSDWIEKVLEDLPLRIEQFQEMGYQARDISILVRNGKEGGLIADALMAYRASENVKEGINYDVISNDSLYLKNSSVISFLAHLLSYFVYPDDKINLGFLKQEYQVYIKNQQTEDKDQLYAISKDENTFESDFPDEFTSNIPELKRQALYDLVEKLIYIFKLNERPQDFPFLEAFQDLVLGFTKTDAPDLNSFVNYWEERKNKEVISVSDQQDAIRIMTIHKSKGLEFKVVILPFCNWDLDNTRHTNILWCQPKVEGFNVLDVLPVRYSSSLKETIYYQEYFTEKLHSYIDNLNLLYVALTRAEEAFISYSPLPAKRDLKNISDLLLHAFENSDNYSSDFNGNKIVSLTQNWNKEGHYFELGELKATASKVLPKPKEKRSDYPASLLDDRLKLRSHSADYFDFSEAVSVETFSPVSRGNILHQLFQLIEYKEDIAKAVSQLQFEGKLDQIQAEEVSLFAKELLSEPTVAEWFSKGWTVVNERDILLGKGEVLRPDRVIHKGKEAIVIDFKFGKKKEKSHKTQVLAYKKLIEQLGFEKVRAFVLYGKLAEIEEV</sequence>
<dbReference type="InterPro" id="IPR011604">
    <property type="entry name" value="PDDEXK-like_dom_sf"/>
</dbReference>
<evidence type="ECO:0000256" key="2">
    <source>
        <dbReference type="ARBA" id="ARBA00022741"/>
    </source>
</evidence>
<dbReference type="Pfam" id="PF13361">
    <property type="entry name" value="UvrD_C"/>
    <property type="match status" value="1"/>
</dbReference>
<reference evidence="17 18" key="1">
    <citation type="journal article" date="2018" name="Mar. Genomics">
        <title>Complete genome sequence of Marinifilaceae bacterium strain SPP2, isolated from the Antarctic marine sediment.</title>
        <authorList>
            <person name="Watanabe M."/>
            <person name="Kojima H."/>
            <person name="Fukui M."/>
        </authorList>
    </citation>
    <scope>NUCLEOTIDE SEQUENCE [LARGE SCALE GENOMIC DNA]</scope>
    <source>
        <strain evidence="17 18">SPP2</strain>
    </source>
</reference>
<dbReference type="SUPFAM" id="SSF52540">
    <property type="entry name" value="P-loop containing nucleoside triphosphate hydrolases"/>
    <property type="match status" value="1"/>
</dbReference>
<keyword evidence="6" id="KW-0269">Exonuclease</keyword>
<evidence type="ECO:0000256" key="8">
    <source>
        <dbReference type="ARBA" id="ARBA00023125"/>
    </source>
</evidence>
<evidence type="ECO:0000256" key="12">
    <source>
        <dbReference type="ARBA" id="ARBA00034808"/>
    </source>
</evidence>
<gene>
    <name evidence="17" type="ORF">ALGA_0536</name>
</gene>
<dbReference type="PANTHER" id="PTHR11070:SF67">
    <property type="entry name" value="DNA 3'-5' HELICASE"/>
    <property type="match status" value="1"/>
</dbReference>
<dbReference type="InterPro" id="IPR000212">
    <property type="entry name" value="DNA_helicase_UvrD/REP"/>
</dbReference>
<evidence type="ECO:0000313" key="18">
    <source>
        <dbReference type="Proteomes" id="UP000218267"/>
    </source>
</evidence>
<dbReference type="GO" id="GO:0003677">
    <property type="term" value="F:DNA binding"/>
    <property type="evidence" value="ECO:0007669"/>
    <property type="project" value="UniProtKB-KW"/>
</dbReference>
<dbReference type="GO" id="GO:0000725">
    <property type="term" value="P:recombinational repair"/>
    <property type="evidence" value="ECO:0007669"/>
    <property type="project" value="TreeGrafter"/>
</dbReference>
<keyword evidence="5 14" id="KW-0347">Helicase</keyword>
<dbReference type="GO" id="GO:0005829">
    <property type="term" value="C:cytosol"/>
    <property type="evidence" value="ECO:0007669"/>
    <property type="project" value="TreeGrafter"/>
</dbReference>
<evidence type="ECO:0000256" key="1">
    <source>
        <dbReference type="ARBA" id="ARBA00022722"/>
    </source>
</evidence>
<evidence type="ECO:0000256" key="13">
    <source>
        <dbReference type="ARBA" id="ARBA00048988"/>
    </source>
</evidence>
<evidence type="ECO:0000259" key="15">
    <source>
        <dbReference type="PROSITE" id="PS51198"/>
    </source>
</evidence>
<feature type="domain" description="UvrD-like helicase ATP-binding" evidence="15">
    <location>
        <begin position="1"/>
        <end position="463"/>
    </location>
</feature>
<dbReference type="Proteomes" id="UP000218267">
    <property type="component" value="Chromosome"/>
</dbReference>
<comment type="catalytic activity">
    <reaction evidence="11">
        <text>Couples ATP hydrolysis with the unwinding of duplex DNA by translocating in the 3'-5' direction.</text>
        <dbReference type="EC" id="5.6.2.4"/>
    </reaction>
</comment>
<evidence type="ECO:0000256" key="6">
    <source>
        <dbReference type="ARBA" id="ARBA00022839"/>
    </source>
</evidence>
<evidence type="ECO:0000256" key="10">
    <source>
        <dbReference type="ARBA" id="ARBA00023235"/>
    </source>
</evidence>
<dbReference type="Gene3D" id="3.40.50.300">
    <property type="entry name" value="P-loop containing nucleotide triphosphate hydrolases"/>
    <property type="match status" value="3"/>
</dbReference>
<organism evidence="17 18">
    <name type="scientific">Labilibaculum antarcticum</name>
    <dbReference type="NCBI Taxonomy" id="1717717"/>
    <lineage>
        <taxon>Bacteria</taxon>
        <taxon>Pseudomonadati</taxon>
        <taxon>Bacteroidota</taxon>
        <taxon>Bacteroidia</taxon>
        <taxon>Marinilabiliales</taxon>
        <taxon>Marinifilaceae</taxon>
        <taxon>Labilibaculum</taxon>
    </lineage>
</organism>
<reference evidence="18" key="2">
    <citation type="journal article" date="2020" name="Antonie Van Leeuwenhoek">
        <title>Labilibaculum antarcticum sp. nov., a novel facultative anaerobic, psychrotorelant bacterium isolated from marine sediment of Antarctica.</title>
        <authorList>
            <person name="Watanabe M."/>
            <person name="Kojima H."/>
            <person name="Fukui M."/>
        </authorList>
    </citation>
    <scope>NUCLEOTIDE SEQUENCE [LARGE SCALE GENOMIC DNA]</scope>
    <source>
        <strain evidence="18">SPP2</strain>
    </source>
</reference>
<evidence type="ECO:0000256" key="11">
    <source>
        <dbReference type="ARBA" id="ARBA00034617"/>
    </source>
</evidence>
<dbReference type="PANTHER" id="PTHR11070">
    <property type="entry name" value="UVRD / RECB / PCRA DNA HELICASE FAMILY MEMBER"/>
    <property type="match status" value="1"/>
</dbReference>
<keyword evidence="2 14" id="KW-0547">Nucleotide-binding</keyword>
<comment type="catalytic activity">
    <reaction evidence="13">
        <text>ATP + H2O = ADP + phosphate + H(+)</text>
        <dbReference type="Rhea" id="RHEA:13065"/>
        <dbReference type="ChEBI" id="CHEBI:15377"/>
        <dbReference type="ChEBI" id="CHEBI:15378"/>
        <dbReference type="ChEBI" id="CHEBI:30616"/>
        <dbReference type="ChEBI" id="CHEBI:43474"/>
        <dbReference type="ChEBI" id="CHEBI:456216"/>
        <dbReference type="EC" id="5.6.2.4"/>
    </reaction>
</comment>
<proteinExistence type="predicted"/>
<feature type="binding site" evidence="14">
    <location>
        <begin position="9"/>
        <end position="16"/>
    </location>
    <ligand>
        <name>ATP</name>
        <dbReference type="ChEBI" id="CHEBI:30616"/>
    </ligand>
</feature>
<evidence type="ECO:0000256" key="5">
    <source>
        <dbReference type="ARBA" id="ARBA00022806"/>
    </source>
</evidence>
<name>A0A1Y1CEZ6_9BACT</name>
<dbReference type="EC" id="5.6.2.4" evidence="12"/>
<keyword evidence="18" id="KW-1185">Reference proteome</keyword>
<feature type="domain" description="UvrD-like helicase C-terminal" evidence="16">
    <location>
        <begin position="502"/>
        <end position="759"/>
    </location>
</feature>
<keyword evidence="7 14" id="KW-0067">ATP-binding</keyword>
<dbReference type="InterPro" id="IPR014017">
    <property type="entry name" value="DNA_helicase_UvrD-like_C"/>
</dbReference>
<dbReference type="GO" id="GO:0016887">
    <property type="term" value="F:ATP hydrolysis activity"/>
    <property type="evidence" value="ECO:0007669"/>
    <property type="project" value="RHEA"/>
</dbReference>
<dbReference type="GO" id="GO:0005524">
    <property type="term" value="F:ATP binding"/>
    <property type="evidence" value="ECO:0007669"/>
    <property type="project" value="UniProtKB-UniRule"/>
</dbReference>
<evidence type="ECO:0000256" key="4">
    <source>
        <dbReference type="ARBA" id="ARBA00022801"/>
    </source>
</evidence>
<evidence type="ECO:0000313" key="17">
    <source>
        <dbReference type="EMBL" id="BAX78929.1"/>
    </source>
</evidence>
<keyword evidence="1" id="KW-0540">Nuclease</keyword>
<dbReference type="InterPro" id="IPR027417">
    <property type="entry name" value="P-loop_NTPase"/>
</dbReference>
<dbReference type="AlphaFoldDB" id="A0A1Y1CEZ6"/>
<evidence type="ECO:0000256" key="14">
    <source>
        <dbReference type="PROSITE-ProRule" id="PRU00560"/>
    </source>
</evidence>